<evidence type="ECO:0000259" key="3">
    <source>
        <dbReference type="PROSITE" id="PS50887"/>
    </source>
</evidence>
<accession>A0AB39KP15</accession>
<dbReference type="PROSITE" id="PS50113">
    <property type="entry name" value="PAC"/>
    <property type="match status" value="1"/>
</dbReference>
<feature type="domain" description="EAL" evidence="2">
    <location>
        <begin position="577"/>
        <end position="832"/>
    </location>
</feature>
<reference evidence="4" key="1">
    <citation type="submission" date="2024-06" db="EMBL/GenBank/DDBJ databases">
        <title>Caulobacter inopinatus, sp. nov.</title>
        <authorList>
            <person name="Donachie S.P."/>
        </authorList>
    </citation>
    <scope>NUCLEOTIDE SEQUENCE</scope>
    <source>
        <strain evidence="4">73W</strain>
    </source>
</reference>
<dbReference type="AlphaFoldDB" id="A0AB39KP15"/>
<dbReference type="Gene3D" id="3.30.450.20">
    <property type="entry name" value="PAS domain"/>
    <property type="match status" value="2"/>
</dbReference>
<dbReference type="InterPro" id="IPR043128">
    <property type="entry name" value="Rev_trsase/Diguanyl_cyclase"/>
</dbReference>
<evidence type="ECO:0000259" key="2">
    <source>
        <dbReference type="PROSITE" id="PS50883"/>
    </source>
</evidence>
<dbReference type="InterPro" id="IPR052155">
    <property type="entry name" value="Biofilm_reg_signaling"/>
</dbReference>
<dbReference type="CDD" id="cd01949">
    <property type="entry name" value="GGDEF"/>
    <property type="match status" value="1"/>
</dbReference>
<dbReference type="SMART" id="SM00086">
    <property type="entry name" value="PAC"/>
    <property type="match status" value="1"/>
</dbReference>
<proteinExistence type="predicted"/>
<organism evidence="4">
    <name type="scientific">Caulobacter sp. 73W</name>
    <dbReference type="NCBI Taxonomy" id="3161137"/>
    <lineage>
        <taxon>Bacteria</taxon>
        <taxon>Pseudomonadati</taxon>
        <taxon>Pseudomonadota</taxon>
        <taxon>Alphaproteobacteria</taxon>
        <taxon>Caulobacterales</taxon>
        <taxon>Caulobacteraceae</taxon>
        <taxon>Caulobacter</taxon>
    </lineage>
</organism>
<protein>
    <submittedName>
        <fullName evidence="4">EAL domain-containing protein</fullName>
    </submittedName>
</protein>
<dbReference type="Gene3D" id="3.20.20.450">
    <property type="entry name" value="EAL domain"/>
    <property type="match status" value="1"/>
</dbReference>
<sequence length="838" mass="90158">MFGSRRSEAVSLNAPIARAPGLAAARRGAAVARTLADLRRSFDGDLEKLLIYLCIATLEMEQSARDGWTGATAISIAEGTQISRETTRRKLLAMASDDLLVRDAADAYRVRDLLHAQKVLDELAPAVGAPLPQTAPTAGHQDWRVRARSRADVAARAAGAAVWEWDLTAQEFEWDPQIWSMLGLDAAEQPSLRALFRNVSPADRGRLADAIEVCRQGLGDVDEEVVILDDGASKRLRYLAEAVQDGAGPPRRIVGACVDVTGWRALADDLRRQQELTDVALAAVGEAVLVLGTDGRIMEANPAAATLLAQTEARLKGLAFREAAPLEDAEGLRGAVDPVAQALSSLAPAHTHGDIVLRRPDGSSLQVQASARPMLDRTGEPIGVVAVLRDLSAQRAAERRLAWLQSHDDLTGLVNRYAFEERLAAAQFSQRPEGQGDCILIVDIERFKVLNDAVGHMGGDVFLREVAELLGRFIVPKDVLARLSGDQFAILLRDTGPEGAERFGQELVDAVADHRFVWHGEAYHAAARVGGCLVKGSALSPQDLISRAELACLAAKGGGAVRVLAADSDQFREEHSLNNTVANLPRWIEEGRLVLFAQGIVSMAQTDSPQRRFEVLVRMRGDDGELIAPAAFIPAAERFGMMGLVDRWVIGEVLGRVAPQIADKTGLSLAINLSGNTLNDPSFPDFAVAMFKRSGLEHGQVTLEVTETAVLDGLGKIGQVLERLRREGFKVALDDFGAGRSSYDYLKNFTVDTVKIDGAFIRHMLQNPVDNAIVELISALAHRLKIETVAEYVEDAECAAALRALGIDSAQGYLFGRPAQLEALLGLNAPAKGALGAA</sequence>
<dbReference type="InterPro" id="IPR013656">
    <property type="entry name" value="PAS_4"/>
</dbReference>
<dbReference type="SUPFAM" id="SSF141868">
    <property type="entry name" value="EAL domain-like"/>
    <property type="match status" value="1"/>
</dbReference>
<dbReference type="RefSeq" id="WP_369058269.1">
    <property type="nucleotide sequence ID" value="NZ_CP158375.1"/>
</dbReference>
<evidence type="ECO:0000313" key="4">
    <source>
        <dbReference type="EMBL" id="XDO95420.1"/>
    </source>
</evidence>
<dbReference type="SUPFAM" id="SSF55785">
    <property type="entry name" value="PYP-like sensor domain (PAS domain)"/>
    <property type="match status" value="2"/>
</dbReference>
<dbReference type="Pfam" id="PF08448">
    <property type="entry name" value="PAS_4"/>
    <property type="match status" value="1"/>
</dbReference>
<feature type="domain" description="GGDEF" evidence="3">
    <location>
        <begin position="435"/>
        <end position="568"/>
    </location>
</feature>
<dbReference type="PROSITE" id="PS50887">
    <property type="entry name" value="GGDEF"/>
    <property type="match status" value="1"/>
</dbReference>
<dbReference type="NCBIfam" id="TIGR00229">
    <property type="entry name" value="sensory_box"/>
    <property type="match status" value="1"/>
</dbReference>
<dbReference type="SMART" id="SM00267">
    <property type="entry name" value="GGDEF"/>
    <property type="match status" value="1"/>
</dbReference>
<dbReference type="InterPro" id="IPR001633">
    <property type="entry name" value="EAL_dom"/>
</dbReference>
<dbReference type="InterPro" id="IPR000014">
    <property type="entry name" value="PAS"/>
</dbReference>
<dbReference type="InterPro" id="IPR029787">
    <property type="entry name" value="Nucleotide_cyclase"/>
</dbReference>
<dbReference type="CDD" id="cd00130">
    <property type="entry name" value="PAS"/>
    <property type="match status" value="1"/>
</dbReference>
<dbReference type="Pfam" id="PF00990">
    <property type="entry name" value="GGDEF"/>
    <property type="match status" value="1"/>
</dbReference>
<gene>
    <name evidence="4" type="ORF">ABOZ73_11400</name>
</gene>
<dbReference type="InterPro" id="IPR000700">
    <property type="entry name" value="PAS-assoc_C"/>
</dbReference>
<feature type="domain" description="PAC" evidence="1">
    <location>
        <begin position="351"/>
        <end position="403"/>
    </location>
</feature>
<dbReference type="InterPro" id="IPR035919">
    <property type="entry name" value="EAL_sf"/>
</dbReference>
<dbReference type="InterPro" id="IPR035965">
    <property type="entry name" value="PAS-like_dom_sf"/>
</dbReference>
<dbReference type="EMBL" id="CP158375">
    <property type="protein sequence ID" value="XDO95420.1"/>
    <property type="molecule type" value="Genomic_DNA"/>
</dbReference>
<dbReference type="InterPro" id="IPR001610">
    <property type="entry name" value="PAC"/>
</dbReference>
<dbReference type="PANTHER" id="PTHR44757">
    <property type="entry name" value="DIGUANYLATE CYCLASE DGCP"/>
    <property type="match status" value="1"/>
</dbReference>
<evidence type="ECO:0000259" key="1">
    <source>
        <dbReference type="PROSITE" id="PS50113"/>
    </source>
</evidence>
<dbReference type="SUPFAM" id="SSF55073">
    <property type="entry name" value="Nucleotide cyclase"/>
    <property type="match status" value="1"/>
</dbReference>
<dbReference type="Gene3D" id="3.30.70.270">
    <property type="match status" value="1"/>
</dbReference>
<dbReference type="SMART" id="SM00091">
    <property type="entry name" value="PAS"/>
    <property type="match status" value="2"/>
</dbReference>
<dbReference type="InterPro" id="IPR000160">
    <property type="entry name" value="GGDEF_dom"/>
</dbReference>
<dbReference type="PANTHER" id="PTHR44757:SF4">
    <property type="entry name" value="DIGUANYLATE CYCLASE DGCE-RELATED"/>
    <property type="match status" value="1"/>
</dbReference>
<dbReference type="SMART" id="SM00052">
    <property type="entry name" value="EAL"/>
    <property type="match status" value="1"/>
</dbReference>
<dbReference type="PROSITE" id="PS50883">
    <property type="entry name" value="EAL"/>
    <property type="match status" value="1"/>
</dbReference>
<dbReference type="Pfam" id="PF00563">
    <property type="entry name" value="EAL"/>
    <property type="match status" value="1"/>
</dbReference>
<dbReference type="NCBIfam" id="TIGR00254">
    <property type="entry name" value="GGDEF"/>
    <property type="match status" value="1"/>
</dbReference>
<name>A0AB39KP15_9CAUL</name>
<dbReference type="CDD" id="cd01948">
    <property type="entry name" value="EAL"/>
    <property type="match status" value="1"/>
</dbReference>